<dbReference type="RefSeq" id="WP_181601688.1">
    <property type="nucleotide sequence ID" value="NZ_CP059378.1"/>
</dbReference>
<protein>
    <submittedName>
        <fullName evidence="4">Class C sortase</fullName>
    </submittedName>
</protein>
<evidence type="ECO:0000256" key="3">
    <source>
        <dbReference type="SAM" id="Phobius"/>
    </source>
</evidence>
<keyword evidence="3" id="KW-0812">Transmembrane</keyword>
<dbReference type="EMBL" id="CP059378">
    <property type="protein sequence ID" value="QLY79665.1"/>
    <property type="molecule type" value="Genomic_DNA"/>
</dbReference>
<keyword evidence="3" id="KW-1133">Transmembrane helix</keyword>
<dbReference type="CDD" id="cd05827">
    <property type="entry name" value="Sortase_C"/>
    <property type="match status" value="1"/>
</dbReference>
<feature type="transmembrane region" description="Helical" evidence="3">
    <location>
        <begin position="234"/>
        <end position="257"/>
    </location>
</feature>
<dbReference type="InterPro" id="IPR042002">
    <property type="entry name" value="Sortase_C"/>
</dbReference>
<dbReference type="InterPro" id="IPR023365">
    <property type="entry name" value="Sortase_dom-sf"/>
</dbReference>
<feature type="active site" description="Proton donor/acceptor" evidence="2">
    <location>
        <position position="124"/>
    </location>
</feature>
<evidence type="ECO:0000313" key="4">
    <source>
        <dbReference type="EMBL" id="QLY79665.1"/>
    </source>
</evidence>
<dbReference type="NCBIfam" id="TIGR01076">
    <property type="entry name" value="sortase_fam"/>
    <property type="match status" value="1"/>
</dbReference>
<reference evidence="4 5" key="1">
    <citation type="submission" date="2020-07" db="EMBL/GenBank/DDBJ databases">
        <title>Electron transfer.</title>
        <authorList>
            <person name="Huang L."/>
            <person name="Liu X."/>
            <person name="Zhou S."/>
        </authorList>
    </citation>
    <scope>NUCLEOTIDE SEQUENCE [LARGE SCALE GENOMIC DNA]</scope>
    <source>
        <strain evidence="4 5">Lx1</strain>
    </source>
</reference>
<name>A0A7D6W043_9CLOT</name>
<dbReference type="Proteomes" id="UP000512286">
    <property type="component" value="Chromosome"/>
</dbReference>
<evidence type="ECO:0000256" key="2">
    <source>
        <dbReference type="PIRSR" id="PIRSR605754-1"/>
    </source>
</evidence>
<keyword evidence="3" id="KW-0472">Membrane</keyword>
<dbReference type="AlphaFoldDB" id="A0A7D6W043"/>
<evidence type="ECO:0000256" key="1">
    <source>
        <dbReference type="ARBA" id="ARBA00022801"/>
    </source>
</evidence>
<dbReference type="Gene3D" id="2.40.260.10">
    <property type="entry name" value="Sortase"/>
    <property type="match status" value="1"/>
</dbReference>
<gene>
    <name evidence="4" type="ORF">HZF06_22035</name>
</gene>
<evidence type="ECO:0000313" key="5">
    <source>
        <dbReference type="Proteomes" id="UP000512286"/>
    </source>
</evidence>
<keyword evidence="1" id="KW-0378">Hydrolase</keyword>
<sequence>MKSNKLLGKKIYIFIFILGMIVFLYPTLSNLYYNYTAVSNTYMEYSLNNQTSKDKDVKYTPKSETYLETNDDTIFAYINIDKIHQTLPIYLGVTEEHLNNGVAVIKGTSIPVGGESTNSVIAGHTGQVKKLFTDLPELEPRDEITITNKIETLYYKVTGNKLIMPDQEEYLSVIEGKDMITLLTCYHGTLTNDRLLVFAERYNPGNKTDSIEASIINQDKYSYLSKVELKEKPIYRMVEPVVIACAIILIILFVYTFSKKKDNSK</sequence>
<proteinExistence type="predicted"/>
<dbReference type="Pfam" id="PF04203">
    <property type="entry name" value="Sortase"/>
    <property type="match status" value="1"/>
</dbReference>
<dbReference type="GO" id="GO:0016787">
    <property type="term" value="F:hydrolase activity"/>
    <property type="evidence" value="ECO:0007669"/>
    <property type="project" value="UniProtKB-KW"/>
</dbReference>
<feature type="active site" description="Acyl-thioester intermediate" evidence="2">
    <location>
        <position position="185"/>
    </location>
</feature>
<organism evidence="4 5">
    <name type="scientific">Clostridium intestinale</name>
    <dbReference type="NCBI Taxonomy" id="36845"/>
    <lineage>
        <taxon>Bacteria</taxon>
        <taxon>Bacillati</taxon>
        <taxon>Bacillota</taxon>
        <taxon>Clostridia</taxon>
        <taxon>Eubacteriales</taxon>
        <taxon>Clostridiaceae</taxon>
        <taxon>Clostridium</taxon>
    </lineage>
</organism>
<dbReference type="InterPro" id="IPR005754">
    <property type="entry name" value="Sortase"/>
</dbReference>
<feature type="transmembrane region" description="Helical" evidence="3">
    <location>
        <begin position="12"/>
        <end position="33"/>
    </location>
</feature>
<accession>A0A7D6W043</accession>
<dbReference type="SUPFAM" id="SSF63817">
    <property type="entry name" value="Sortase"/>
    <property type="match status" value="1"/>
</dbReference>
<dbReference type="KEGG" id="cint:HZF06_22035"/>